<feature type="compositionally biased region" description="Basic and acidic residues" evidence="1">
    <location>
        <begin position="138"/>
        <end position="150"/>
    </location>
</feature>
<feature type="non-terminal residue" evidence="2">
    <location>
        <position position="1"/>
    </location>
</feature>
<evidence type="ECO:0000256" key="1">
    <source>
        <dbReference type="SAM" id="MobiDB-lite"/>
    </source>
</evidence>
<reference evidence="2" key="1">
    <citation type="submission" date="2015-11" db="EMBL/GenBank/DDBJ databases">
        <title>De novo transcriptome assembly of four potential Pierce s Disease insect vectors from Arizona vineyards.</title>
        <authorList>
            <person name="Tassone E.E."/>
        </authorList>
    </citation>
    <scope>NUCLEOTIDE SEQUENCE</scope>
</reference>
<dbReference type="AlphaFoldDB" id="A0A1B6JR64"/>
<gene>
    <name evidence="2" type="ORF">g.2911</name>
</gene>
<feature type="non-terminal residue" evidence="2">
    <location>
        <position position="150"/>
    </location>
</feature>
<organism evidence="2">
    <name type="scientific">Homalodisca liturata</name>
    <dbReference type="NCBI Taxonomy" id="320908"/>
    <lineage>
        <taxon>Eukaryota</taxon>
        <taxon>Metazoa</taxon>
        <taxon>Ecdysozoa</taxon>
        <taxon>Arthropoda</taxon>
        <taxon>Hexapoda</taxon>
        <taxon>Insecta</taxon>
        <taxon>Pterygota</taxon>
        <taxon>Neoptera</taxon>
        <taxon>Paraneoptera</taxon>
        <taxon>Hemiptera</taxon>
        <taxon>Auchenorrhyncha</taxon>
        <taxon>Membracoidea</taxon>
        <taxon>Cicadellidae</taxon>
        <taxon>Cicadellinae</taxon>
        <taxon>Proconiini</taxon>
        <taxon>Homalodisca</taxon>
    </lineage>
</organism>
<sequence length="150" mass="16796">GIRTFLESPFSLDPAEPAPAKAGGRRQRQQRRRRKESLPPYIPYKSVYEQTDFTKLTERQRRMAMRFQENKEQASRLFLEVHGICLEPMKKDAQAEVRQISKGPGSSGAGVARGENVDAGSRGKKMAGKTRPLARNRAHCEDTGGKPSVE</sequence>
<feature type="region of interest" description="Disordered" evidence="1">
    <location>
        <begin position="99"/>
        <end position="150"/>
    </location>
</feature>
<proteinExistence type="predicted"/>
<feature type="compositionally biased region" description="Basic residues" evidence="1">
    <location>
        <begin position="122"/>
        <end position="137"/>
    </location>
</feature>
<feature type="compositionally biased region" description="Basic residues" evidence="1">
    <location>
        <begin position="23"/>
        <end position="35"/>
    </location>
</feature>
<evidence type="ECO:0000313" key="2">
    <source>
        <dbReference type="EMBL" id="JAT01729.1"/>
    </source>
</evidence>
<dbReference type="EMBL" id="GECU01005978">
    <property type="protein sequence ID" value="JAT01729.1"/>
    <property type="molecule type" value="Transcribed_RNA"/>
</dbReference>
<name>A0A1B6JR64_9HEMI</name>
<feature type="region of interest" description="Disordered" evidence="1">
    <location>
        <begin position="1"/>
        <end position="42"/>
    </location>
</feature>
<protein>
    <submittedName>
        <fullName evidence="2">Uncharacterized protein</fullName>
    </submittedName>
</protein>
<accession>A0A1B6JR64</accession>